<protein>
    <submittedName>
        <fullName evidence="2">Uncharacterized protein</fullName>
    </submittedName>
</protein>
<dbReference type="OrthoDB" id="10253383at2759"/>
<evidence type="ECO:0000256" key="1">
    <source>
        <dbReference type="SAM" id="Phobius"/>
    </source>
</evidence>
<keyword evidence="1" id="KW-0472">Membrane</keyword>
<sequence length="329" mass="37052">MSRDVSIQQQQRNTSFKETICEDMKESEGVTSKPHVGVNRIKKTCVLPFTIPEIITSIGWILAITFCIWYVVNASGEFQDSQNNPTTSLSIVEKAPLELPAVTICNWNANYVCDFCNLTLKAATHVVEGNVVEFEIPYEYKEIDQNGLYRCYVFNNFSDRAMASNATGYGGVISLFFDVPSVPEERDARFGLQASFHEIGTVPNVFAETNFAVANVDNYFVLTKIVTTRLKPTIENPNLIETRWESTLSLVELTQRDKNTVVISFTYNTLTEQHVEEMYTTSLEGLLGEIAGILGIMMGIDILKMLRGCLQVPYSFKHKSARGVWEVFN</sequence>
<dbReference type="VEuPathDB" id="AmoebaDB:NfTy_094010"/>
<gene>
    <name evidence="2" type="ORF">FDP41_008344</name>
</gene>
<evidence type="ECO:0000313" key="2">
    <source>
        <dbReference type="EMBL" id="KAF0973137.1"/>
    </source>
</evidence>
<organism evidence="2 3">
    <name type="scientific">Naegleria fowleri</name>
    <name type="common">Brain eating amoeba</name>
    <dbReference type="NCBI Taxonomy" id="5763"/>
    <lineage>
        <taxon>Eukaryota</taxon>
        <taxon>Discoba</taxon>
        <taxon>Heterolobosea</taxon>
        <taxon>Tetramitia</taxon>
        <taxon>Eutetramitia</taxon>
        <taxon>Vahlkampfiidae</taxon>
        <taxon>Naegleria</taxon>
    </lineage>
</organism>
<accession>A0A6A5B5L7</accession>
<dbReference type="RefSeq" id="XP_044557850.1">
    <property type="nucleotide sequence ID" value="XM_044712187.1"/>
</dbReference>
<comment type="caution">
    <text evidence="2">The sequence shown here is derived from an EMBL/GenBank/DDBJ whole genome shotgun (WGS) entry which is preliminary data.</text>
</comment>
<keyword evidence="1" id="KW-0812">Transmembrane</keyword>
<feature type="transmembrane region" description="Helical" evidence="1">
    <location>
        <begin position="49"/>
        <end position="72"/>
    </location>
</feature>
<dbReference type="Proteomes" id="UP000444721">
    <property type="component" value="Unassembled WGS sequence"/>
</dbReference>
<dbReference type="EMBL" id="VFQX01000061">
    <property type="protein sequence ID" value="KAF0973137.1"/>
    <property type="molecule type" value="Genomic_DNA"/>
</dbReference>
<dbReference type="AlphaFoldDB" id="A0A6A5B5L7"/>
<dbReference type="VEuPathDB" id="AmoebaDB:FDP41_008344"/>
<dbReference type="GeneID" id="68115562"/>
<name>A0A6A5B5L7_NAEFO</name>
<proteinExistence type="predicted"/>
<dbReference type="VEuPathDB" id="AmoebaDB:NF0034250"/>
<keyword evidence="1" id="KW-1133">Transmembrane helix</keyword>
<evidence type="ECO:0000313" key="3">
    <source>
        <dbReference type="Proteomes" id="UP000444721"/>
    </source>
</evidence>
<reference evidence="2 3" key="1">
    <citation type="journal article" date="2019" name="Sci. Rep.">
        <title>Nanopore sequencing improves the draft genome of the human pathogenic amoeba Naegleria fowleri.</title>
        <authorList>
            <person name="Liechti N."/>
            <person name="Schurch N."/>
            <person name="Bruggmann R."/>
            <person name="Wittwer M."/>
        </authorList>
    </citation>
    <scope>NUCLEOTIDE SEQUENCE [LARGE SCALE GENOMIC DNA]</scope>
    <source>
        <strain evidence="2 3">ATCC 30894</strain>
    </source>
</reference>
<keyword evidence="3" id="KW-1185">Reference proteome</keyword>